<dbReference type="PaxDb" id="67767-A0A0J7JVW3"/>
<protein>
    <submittedName>
        <fullName evidence="2">Fusaric acid resistance family protein</fullName>
    </submittedName>
</protein>
<evidence type="ECO:0000256" key="1">
    <source>
        <dbReference type="SAM" id="Phobius"/>
    </source>
</evidence>
<gene>
    <name evidence="2" type="ORF">RF55_23589</name>
</gene>
<dbReference type="InterPro" id="IPR006726">
    <property type="entry name" value="PHBA_efflux_AaeB/fusaric-R"/>
</dbReference>
<dbReference type="EMBL" id="LBMM01026878">
    <property type="protein sequence ID" value="KMQ82272.1"/>
    <property type="molecule type" value="Genomic_DNA"/>
</dbReference>
<feature type="non-terminal residue" evidence="2">
    <location>
        <position position="207"/>
    </location>
</feature>
<comment type="caution">
    <text evidence="2">The sequence shown here is derived from an EMBL/GenBank/DDBJ whole genome shotgun (WGS) entry which is preliminary data.</text>
</comment>
<dbReference type="GO" id="GO:0022857">
    <property type="term" value="F:transmembrane transporter activity"/>
    <property type="evidence" value="ECO:0007669"/>
    <property type="project" value="InterPro"/>
</dbReference>
<evidence type="ECO:0000313" key="2">
    <source>
        <dbReference type="EMBL" id="KMQ82272.1"/>
    </source>
</evidence>
<feature type="transmembrane region" description="Helical" evidence="1">
    <location>
        <begin position="42"/>
        <end position="66"/>
    </location>
</feature>
<accession>A0A0J7JVW3</accession>
<keyword evidence="1" id="KW-1133">Transmembrane helix</keyword>
<proteinExistence type="predicted"/>
<dbReference type="Proteomes" id="UP000036403">
    <property type="component" value="Unassembled WGS sequence"/>
</dbReference>
<organism evidence="2 3">
    <name type="scientific">Lasius niger</name>
    <name type="common">Black garden ant</name>
    <dbReference type="NCBI Taxonomy" id="67767"/>
    <lineage>
        <taxon>Eukaryota</taxon>
        <taxon>Metazoa</taxon>
        <taxon>Ecdysozoa</taxon>
        <taxon>Arthropoda</taxon>
        <taxon>Hexapoda</taxon>
        <taxon>Insecta</taxon>
        <taxon>Pterygota</taxon>
        <taxon>Neoptera</taxon>
        <taxon>Endopterygota</taxon>
        <taxon>Hymenoptera</taxon>
        <taxon>Apocrita</taxon>
        <taxon>Aculeata</taxon>
        <taxon>Formicoidea</taxon>
        <taxon>Formicidae</taxon>
        <taxon>Formicinae</taxon>
        <taxon>Lasius</taxon>
        <taxon>Lasius</taxon>
    </lineage>
</organism>
<reference evidence="2 3" key="1">
    <citation type="submission" date="2015-04" db="EMBL/GenBank/DDBJ databases">
        <title>Lasius niger genome sequencing.</title>
        <authorList>
            <person name="Konorov E.A."/>
            <person name="Nikitin M.A."/>
            <person name="Kirill M.V."/>
            <person name="Chang P."/>
        </authorList>
    </citation>
    <scope>NUCLEOTIDE SEQUENCE [LARGE SCALE GENOMIC DNA]</scope>
    <source>
        <tissue evidence="2">Whole</tissue>
    </source>
</reference>
<sequence>MLCLLPGLFLLGLQVTKPIGVLWAVLPLAMVQLGPAGPSVSLDLLMNFVLSMYIGIGVAIVSKILLQSTPLPKLLQRLEQQNLADLGDILRGTAYDARAFVGRGFDRFLLIQTRLPQLPNLTDEQKNILQLHILRELRIGAEIGVLRRWEYRSVQRKAMLEPLWAELEVELRQRLNGQWQQGDKSLLQRLDQALQQIFAHPEDNHCA</sequence>
<name>A0A0J7JVW3_LASNI</name>
<keyword evidence="1" id="KW-0812">Transmembrane</keyword>
<dbReference type="AlphaFoldDB" id="A0A0J7JVW3"/>
<dbReference type="GO" id="GO:0005886">
    <property type="term" value="C:plasma membrane"/>
    <property type="evidence" value="ECO:0007669"/>
    <property type="project" value="InterPro"/>
</dbReference>
<dbReference type="Pfam" id="PF04632">
    <property type="entry name" value="FUSC"/>
    <property type="match status" value="1"/>
</dbReference>
<keyword evidence="1" id="KW-0472">Membrane</keyword>
<evidence type="ECO:0000313" key="3">
    <source>
        <dbReference type="Proteomes" id="UP000036403"/>
    </source>
</evidence>
<keyword evidence="3" id="KW-1185">Reference proteome</keyword>